<dbReference type="EMBL" id="CP137309">
    <property type="protein sequence ID" value="WQF82879.1"/>
    <property type="molecule type" value="Genomic_DNA"/>
</dbReference>
<proteinExistence type="predicted"/>
<name>A0AAX4IHQ3_9PEZI</name>
<evidence type="ECO:0000313" key="2">
    <source>
        <dbReference type="Proteomes" id="UP001322277"/>
    </source>
</evidence>
<dbReference type="KEGG" id="cdet:87944396"/>
<dbReference type="AlphaFoldDB" id="A0AAX4IHQ3"/>
<protein>
    <submittedName>
        <fullName evidence="1">Uncharacterized protein</fullName>
    </submittedName>
</protein>
<keyword evidence="2" id="KW-1185">Reference proteome</keyword>
<sequence length="162" mass="17526">MGVPPSTSPTTYAFSVYPHVKTPPRTLGSCGGHAIRKPLRCQASPPRNSNVTTMAASRLCNLQRPVCTLLGACMTDLKHERCHGRASRLMCAFGTGTGCASGHRPSMLDTFPSSGLSALSLPLSHLHISYISLSYTKIHTLLWYCCRSSTVIHRVTSVHDLC</sequence>
<reference evidence="2" key="1">
    <citation type="journal article" date="2023" name="bioRxiv">
        <title>Complete genome of the Medicago anthracnose fungus, Colletotrichum destructivum, reveals a mini-chromosome-like region within a core chromosome.</title>
        <authorList>
            <person name="Lapalu N."/>
            <person name="Simon A."/>
            <person name="Lu A."/>
            <person name="Plaumann P.-L."/>
            <person name="Amselem J."/>
            <person name="Pigne S."/>
            <person name="Auger A."/>
            <person name="Koch C."/>
            <person name="Dallery J.-F."/>
            <person name="O'Connell R.J."/>
        </authorList>
    </citation>
    <scope>NUCLEOTIDE SEQUENCE [LARGE SCALE GENOMIC DNA]</scope>
    <source>
        <strain evidence="2">CBS 520.97</strain>
    </source>
</reference>
<organism evidence="1 2">
    <name type="scientific">Colletotrichum destructivum</name>
    <dbReference type="NCBI Taxonomy" id="34406"/>
    <lineage>
        <taxon>Eukaryota</taxon>
        <taxon>Fungi</taxon>
        <taxon>Dikarya</taxon>
        <taxon>Ascomycota</taxon>
        <taxon>Pezizomycotina</taxon>
        <taxon>Sordariomycetes</taxon>
        <taxon>Hypocreomycetidae</taxon>
        <taxon>Glomerellales</taxon>
        <taxon>Glomerellaceae</taxon>
        <taxon>Colletotrichum</taxon>
        <taxon>Colletotrichum destructivum species complex</taxon>
    </lineage>
</organism>
<dbReference type="Proteomes" id="UP001322277">
    <property type="component" value="Chromosome 5"/>
</dbReference>
<dbReference type="RefSeq" id="XP_062780103.1">
    <property type="nucleotide sequence ID" value="XM_062924052.1"/>
</dbReference>
<gene>
    <name evidence="1" type="ORF">CDEST_07893</name>
</gene>
<evidence type="ECO:0000313" key="1">
    <source>
        <dbReference type="EMBL" id="WQF82879.1"/>
    </source>
</evidence>
<dbReference type="GeneID" id="87944396"/>
<accession>A0AAX4IHQ3</accession>